<dbReference type="PhylomeDB" id="A7RJW0"/>
<evidence type="ECO:0000256" key="2">
    <source>
        <dbReference type="ARBA" id="ARBA00022692"/>
    </source>
</evidence>
<keyword evidence="5" id="KW-0297">G-protein coupled receptor</keyword>
<feature type="transmembrane region" description="Helical" evidence="6">
    <location>
        <begin position="13"/>
        <end position="33"/>
    </location>
</feature>
<feature type="transmembrane region" description="Helical" evidence="6">
    <location>
        <begin position="130"/>
        <end position="154"/>
    </location>
</feature>
<evidence type="ECO:0000313" key="9">
    <source>
        <dbReference type="Proteomes" id="UP000001593"/>
    </source>
</evidence>
<feature type="transmembrane region" description="Helical" evidence="6">
    <location>
        <begin position="268"/>
        <end position="290"/>
    </location>
</feature>
<evidence type="ECO:0000256" key="3">
    <source>
        <dbReference type="ARBA" id="ARBA00022989"/>
    </source>
</evidence>
<dbReference type="InterPro" id="IPR017452">
    <property type="entry name" value="GPCR_Rhodpsn_7TM"/>
</dbReference>
<reference evidence="8 9" key="1">
    <citation type="journal article" date="2007" name="Science">
        <title>Sea anemone genome reveals ancestral eumetazoan gene repertoire and genomic organization.</title>
        <authorList>
            <person name="Putnam N.H."/>
            <person name="Srivastava M."/>
            <person name="Hellsten U."/>
            <person name="Dirks B."/>
            <person name="Chapman J."/>
            <person name="Salamov A."/>
            <person name="Terry A."/>
            <person name="Shapiro H."/>
            <person name="Lindquist E."/>
            <person name="Kapitonov V.V."/>
            <person name="Jurka J."/>
            <person name="Genikhovich G."/>
            <person name="Grigoriev I.V."/>
            <person name="Lucas S.M."/>
            <person name="Steele R.E."/>
            <person name="Finnerty J.R."/>
            <person name="Technau U."/>
            <person name="Martindale M.Q."/>
            <person name="Rokhsar D.S."/>
        </authorList>
    </citation>
    <scope>NUCLEOTIDE SEQUENCE [LARGE SCALE GENOMIC DNA]</scope>
    <source>
        <strain evidence="9">CH2 X CH6</strain>
    </source>
</reference>
<dbReference type="GO" id="GO:0032870">
    <property type="term" value="P:cellular response to hormone stimulus"/>
    <property type="evidence" value="ECO:0000318"/>
    <property type="project" value="GO_Central"/>
</dbReference>
<dbReference type="GO" id="GO:0007186">
    <property type="term" value="P:G protein-coupled receptor signaling pathway"/>
    <property type="evidence" value="ECO:0000318"/>
    <property type="project" value="GO_Central"/>
</dbReference>
<dbReference type="CDD" id="cd00637">
    <property type="entry name" value="7tm_classA_rhodopsin-like"/>
    <property type="match status" value="1"/>
</dbReference>
<dbReference type="InParanoid" id="A7RJW0"/>
<dbReference type="OrthoDB" id="5964776at2759"/>
<feature type="transmembrane region" description="Helical" evidence="6">
    <location>
        <begin position="86"/>
        <end position="109"/>
    </location>
</feature>
<dbReference type="Pfam" id="PF00001">
    <property type="entry name" value="7tm_1"/>
    <property type="match status" value="1"/>
</dbReference>
<comment type="subcellular location">
    <subcellularLocation>
        <location evidence="1">Membrane</location>
    </subcellularLocation>
</comment>
<dbReference type="GO" id="GO:0004930">
    <property type="term" value="F:G protein-coupled receptor activity"/>
    <property type="evidence" value="ECO:0000318"/>
    <property type="project" value="GO_Central"/>
</dbReference>
<keyword evidence="4 6" id="KW-0472">Membrane</keyword>
<dbReference type="EMBL" id="DS469514">
    <property type="protein sequence ID" value="EDO48343.1"/>
    <property type="molecule type" value="Genomic_DNA"/>
</dbReference>
<evidence type="ECO:0000256" key="6">
    <source>
        <dbReference type="SAM" id="Phobius"/>
    </source>
</evidence>
<dbReference type="HOGENOM" id="CLU_009579_6_0_1"/>
<gene>
    <name evidence="8" type="ORF">NEMVEDRAFT_v1g178844</name>
</gene>
<feature type="transmembrane region" description="Helical" evidence="6">
    <location>
        <begin position="45"/>
        <end position="66"/>
    </location>
</feature>
<evidence type="ECO:0000256" key="5">
    <source>
        <dbReference type="RuleBase" id="RU000688"/>
    </source>
</evidence>
<dbReference type="GO" id="GO:0005886">
    <property type="term" value="C:plasma membrane"/>
    <property type="evidence" value="ECO:0000318"/>
    <property type="project" value="GO_Central"/>
</dbReference>
<keyword evidence="2 5" id="KW-0812">Transmembrane</keyword>
<evidence type="ECO:0000259" key="7">
    <source>
        <dbReference type="PROSITE" id="PS50262"/>
    </source>
</evidence>
<protein>
    <recommendedName>
        <fullName evidence="7">G-protein coupled receptors family 1 profile domain-containing protein</fullName>
    </recommendedName>
</protein>
<dbReference type="KEGG" id="nve:5520675"/>
<dbReference type="PANTHER" id="PTHR45698:SF1">
    <property type="entry name" value="TRACE AMINE-ASSOCIATED RECEPTOR 13C-LIKE"/>
    <property type="match status" value="1"/>
</dbReference>
<sequence length="330" mass="37468">MALSAEAETVFKVTFAALILLNVGGNSLVCLVVRRFQRMRTPMNYLLVNLAISDIVVGIFFLPRHLLLGVFTYPDDGLAADWLCKLITYANLAWLASFASVYTLVIIAWERYNAIMKPLSVSARFTTKKIKICVAFTWIIAFLVTLAEVIATEYNKETAFCDYNWKEAWNKADAAFWLFGVGVLPTVIMCSLYGRVIKSLWCSRQAVTPHDVSYRSLLKSRKRVTKAALTVTSILFACWMPNLIYYFMTTFTPKSSSTGSALTNVSPIWYRLSHVLILLNSSVNPLVYAVQDRRFRAGMKSYLCRCKRRAQENSMQQDDTIFRLSVINGR</sequence>
<dbReference type="PRINTS" id="PR00237">
    <property type="entry name" value="GPCRRHODOPSN"/>
</dbReference>
<evidence type="ECO:0000313" key="8">
    <source>
        <dbReference type="EMBL" id="EDO48343.1"/>
    </source>
</evidence>
<dbReference type="eggNOG" id="KOG4219">
    <property type="taxonomic scope" value="Eukaryota"/>
</dbReference>
<evidence type="ECO:0000256" key="1">
    <source>
        <dbReference type="ARBA" id="ARBA00004370"/>
    </source>
</evidence>
<dbReference type="InterPro" id="IPR000276">
    <property type="entry name" value="GPCR_Rhodpsn"/>
</dbReference>
<feature type="transmembrane region" description="Helical" evidence="6">
    <location>
        <begin position="227"/>
        <end position="248"/>
    </location>
</feature>
<keyword evidence="5" id="KW-0675">Receptor</keyword>
<dbReference type="FunFam" id="1.20.1070.10:FF:000368">
    <property type="entry name" value="Predicted protein"/>
    <property type="match status" value="1"/>
</dbReference>
<dbReference type="SUPFAM" id="SSF81321">
    <property type="entry name" value="Family A G protein-coupled receptor-like"/>
    <property type="match status" value="1"/>
</dbReference>
<dbReference type="Gene3D" id="1.20.1070.10">
    <property type="entry name" value="Rhodopsin 7-helix transmembrane proteins"/>
    <property type="match status" value="1"/>
</dbReference>
<dbReference type="FunCoup" id="A7RJW0">
    <property type="interactions" value="207"/>
</dbReference>
<dbReference type="AlphaFoldDB" id="A7RJW0"/>
<dbReference type="STRING" id="45351.A7RJW0"/>
<dbReference type="PROSITE" id="PS00237">
    <property type="entry name" value="G_PROTEIN_RECEP_F1_1"/>
    <property type="match status" value="1"/>
</dbReference>
<proteinExistence type="inferred from homology"/>
<organism evidence="8 9">
    <name type="scientific">Nematostella vectensis</name>
    <name type="common">Starlet sea anemone</name>
    <dbReference type="NCBI Taxonomy" id="45351"/>
    <lineage>
        <taxon>Eukaryota</taxon>
        <taxon>Metazoa</taxon>
        <taxon>Cnidaria</taxon>
        <taxon>Anthozoa</taxon>
        <taxon>Hexacorallia</taxon>
        <taxon>Actiniaria</taxon>
        <taxon>Edwardsiidae</taxon>
        <taxon>Nematostella</taxon>
    </lineage>
</organism>
<name>A7RJW0_NEMVE</name>
<dbReference type="PROSITE" id="PS50262">
    <property type="entry name" value="G_PROTEIN_RECEP_F1_2"/>
    <property type="match status" value="1"/>
</dbReference>
<evidence type="ECO:0000256" key="4">
    <source>
        <dbReference type="ARBA" id="ARBA00023136"/>
    </source>
</evidence>
<dbReference type="PANTHER" id="PTHR45698">
    <property type="entry name" value="TRACE AMINE-ASSOCIATED RECEPTOR 19N-RELATED"/>
    <property type="match status" value="1"/>
</dbReference>
<comment type="similarity">
    <text evidence="5">Belongs to the G-protein coupled receptor 1 family.</text>
</comment>
<feature type="transmembrane region" description="Helical" evidence="6">
    <location>
        <begin position="174"/>
        <end position="194"/>
    </location>
</feature>
<keyword evidence="3 6" id="KW-1133">Transmembrane helix</keyword>
<keyword evidence="5" id="KW-0807">Transducer</keyword>
<feature type="domain" description="G-protein coupled receptors family 1 profile" evidence="7">
    <location>
        <begin position="25"/>
        <end position="288"/>
    </location>
</feature>
<keyword evidence="9" id="KW-1185">Reference proteome</keyword>
<accession>A7RJW0</accession>
<dbReference type="Proteomes" id="UP000001593">
    <property type="component" value="Unassembled WGS sequence"/>
</dbReference>
<dbReference type="OMA" id="NELEYCQ"/>